<gene>
    <name evidence="2" type="primary">yunB</name>
    <name evidence="2" type="ORF">J7W16_02120</name>
</gene>
<accession>A0A940WT15</accession>
<keyword evidence="1" id="KW-0812">Transmembrane</keyword>
<dbReference type="AlphaFoldDB" id="A0A940WT15"/>
<reference evidence="2" key="1">
    <citation type="submission" date="2021-03" db="EMBL/GenBank/DDBJ databases">
        <title>Bacillus suaedae sp. nov., isolated from Suaeda aralocaspica.</title>
        <authorList>
            <person name="Lei R.F.R."/>
        </authorList>
    </citation>
    <scope>NUCLEOTIDE SEQUENCE</scope>
    <source>
        <strain evidence="2">YZJH907-2</strain>
    </source>
</reference>
<keyword evidence="1" id="KW-1133">Transmembrane helix</keyword>
<dbReference type="NCBIfam" id="TIGR02832">
    <property type="entry name" value="spo_yunB"/>
    <property type="match status" value="1"/>
</dbReference>
<evidence type="ECO:0000313" key="2">
    <source>
        <dbReference type="EMBL" id="MBP3949912.1"/>
    </source>
</evidence>
<dbReference type="RefSeq" id="WP_210595276.1">
    <property type="nucleotide sequence ID" value="NZ_JAGKSQ010000001.1"/>
</dbReference>
<evidence type="ECO:0000313" key="3">
    <source>
        <dbReference type="Proteomes" id="UP000678228"/>
    </source>
</evidence>
<dbReference type="Pfam" id="PF09560">
    <property type="entry name" value="Spore_YunB"/>
    <property type="match status" value="1"/>
</dbReference>
<name>A0A940WT15_9BACI</name>
<evidence type="ECO:0000256" key="1">
    <source>
        <dbReference type="SAM" id="Phobius"/>
    </source>
</evidence>
<feature type="transmembrane region" description="Helical" evidence="1">
    <location>
        <begin position="20"/>
        <end position="40"/>
    </location>
</feature>
<comment type="caution">
    <text evidence="2">The sequence shown here is derived from an EMBL/GenBank/DDBJ whole genome shotgun (WGS) entry which is preliminary data.</text>
</comment>
<keyword evidence="1" id="KW-0472">Membrane</keyword>
<dbReference type="InterPro" id="IPR014197">
    <property type="entry name" value="Sporulation_prot_YunB"/>
</dbReference>
<organism evidence="2 3">
    <name type="scientific">Halalkalibacter suaedae</name>
    <dbReference type="NCBI Taxonomy" id="2822140"/>
    <lineage>
        <taxon>Bacteria</taxon>
        <taxon>Bacillati</taxon>
        <taxon>Bacillota</taxon>
        <taxon>Bacilli</taxon>
        <taxon>Bacillales</taxon>
        <taxon>Bacillaceae</taxon>
        <taxon>Halalkalibacter</taxon>
    </lineage>
</organism>
<sequence length="249" mass="27414">MRAPRRIQARPRKGPLPYRYVLLLSFIVFVALTVQGFWIIDKGIRPTLIDIATTETKVIAAKAINEVVDTSIVDQLDQSKLFIQERVGDTLTTQFNTQIYNQVVSDAGNLVQNRLDDIEHGTPYMEDDEVVETNEGGIVYKIPLGQATNNVLLAQLGPQIPVRFSVIGDAQTNLSYEIIETGINNTTMLINFKIVVDVRIVIPFATNEDSVETEIPIGIINIQGDVPDVFSEGGMIIPSDTPTNSGSGE</sequence>
<dbReference type="EMBL" id="JAGKSQ010000001">
    <property type="protein sequence ID" value="MBP3949912.1"/>
    <property type="molecule type" value="Genomic_DNA"/>
</dbReference>
<proteinExistence type="predicted"/>
<keyword evidence="3" id="KW-1185">Reference proteome</keyword>
<protein>
    <submittedName>
        <fullName evidence="2">Sporulation protein YunB</fullName>
    </submittedName>
</protein>
<dbReference type="PIRSF" id="PIRSF021383">
    <property type="entry name" value="YunB"/>
    <property type="match status" value="1"/>
</dbReference>
<dbReference type="Proteomes" id="UP000678228">
    <property type="component" value="Unassembled WGS sequence"/>
</dbReference>